<evidence type="ECO:0000313" key="4">
    <source>
        <dbReference type="EMBL" id="BCT75437.1"/>
    </source>
</evidence>
<feature type="transmembrane region" description="Helical" evidence="2">
    <location>
        <begin position="175"/>
        <end position="197"/>
    </location>
</feature>
<feature type="region of interest" description="Disordered" evidence="1">
    <location>
        <begin position="577"/>
        <end position="612"/>
    </location>
</feature>
<proteinExistence type="predicted"/>
<sequence>MTAGVRRHFQWRHLPAEAFLALAVGGGSISYSGVLRGYSWLYPVLVVVCAALAGTSAARIFRLHPVLVALAGLVMWTIGMDSMFFRDASLAGILPTPGTLTAAGEALDEAWHTIAFDAVPAAPNVGIVALTAGALGLIALVTETIAISCRMPALSGVAVLAVLVVPAALKPESVGAVGFAASAAGYLGLLATAGSAYTGPGSGRGAEPGGREGAGEHTAAALSPARLVVLVAAIVAGALVVPQIIPGFTRGTFPEGSRLNSIGQNVGLNPLISLGNDLRSSSALGVLKYATDSTTPVYLRTVTIEDFNGGTWGPENHDDQRERPITQISTGTRVTVPSTTTTTVIATGEFTSPYLPAPYAPTSFDGVRGDFAWDPSDLSVKGGPASSQNQFYVVHSTMPQITPAALSASVTAPRGIDLIAAEVPRGVPDSVRNAADQVTKGATTQYARALAIQAWLRTFTYSEKTPVEDGYDGTGMDVLDTFLQKRAGYCIHFAAAMAVMARVVGIPSRIAVGFAPGHPTGQTVAIPSSEGLPEYQVDGKDAHAWPELYFQGLGWVPFEPTPSRGVLPTYAFTDTVGQGGSSNLDNPNDGLRAGPNTAAPTPVPSQAPQPGQASAESAWLPALLLALGVLAVAVVVALPAAVRAAQRRRRLSRGLRGIWEELEAVGLDHGLAPDPSDTPRSFANRLGAWETHDGGLHRALDTLTTEYERHEFGRPGYEADEEAARAAVSEVHRAGRLAQRPVHRARIAALPPSSFAWLTRAVTRLAPAARAAGARVRAALGRALRRRKD</sequence>
<keyword evidence="2" id="KW-1133">Transmembrane helix</keyword>
<organism evidence="4 5">
    <name type="scientific">Sinomonas cyclohexanicum</name>
    <name type="common">Corynebacterium cyclohexanicum</name>
    <dbReference type="NCBI Taxonomy" id="322009"/>
    <lineage>
        <taxon>Bacteria</taxon>
        <taxon>Bacillati</taxon>
        <taxon>Actinomycetota</taxon>
        <taxon>Actinomycetes</taxon>
        <taxon>Micrococcales</taxon>
        <taxon>Micrococcaceae</taxon>
        <taxon>Sinomonas</taxon>
    </lineage>
</organism>
<dbReference type="Pfam" id="PF13559">
    <property type="entry name" value="DUF4129"/>
    <property type="match status" value="1"/>
</dbReference>
<feature type="transmembrane region" description="Helical" evidence="2">
    <location>
        <begin position="618"/>
        <end position="642"/>
    </location>
</feature>
<dbReference type="Pfam" id="PF01841">
    <property type="entry name" value="Transglut_core"/>
    <property type="match status" value="1"/>
</dbReference>
<gene>
    <name evidence="4" type="ORF">SCMU_12790</name>
</gene>
<dbReference type="Proteomes" id="UP001319861">
    <property type="component" value="Chromosome"/>
</dbReference>
<dbReference type="EMBL" id="AP024525">
    <property type="protein sequence ID" value="BCT75437.1"/>
    <property type="molecule type" value="Genomic_DNA"/>
</dbReference>
<evidence type="ECO:0000256" key="1">
    <source>
        <dbReference type="SAM" id="MobiDB-lite"/>
    </source>
</evidence>
<reference evidence="4 5" key="1">
    <citation type="journal article" date="2021" name="J. Biosci. Bioeng.">
        <title>Identification and characterization of a chc gene cluster responsible for the aromatization pathway of cyclohexanecarboxylate degradation in Sinomonas cyclohexanicum ATCC 51369.</title>
        <authorList>
            <person name="Yamamoto T."/>
            <person name="Hasegawa Y."/>
            <person name="Lau P.C.K."/>
            <person name="Iwaki H."/>
        </authorList>
    </citation>
    <scope>NUCLEOTIDE SEQUENCE [LARGE SCALE GENOMIC DNA]</scope>
    <source>
        <strain evidence="4 5">ATCC 51369</strain>
    </source>
</reference>
<feature type="transmembrane region" description="Helical" evidence="2">
    <location>
        <begin position="16"/>
        <end position="34"/>
    </location>
</feature>
<feature type="transmembrane region" description="Helical" evidence="2">
    <location>
        <begin position="153"/>
        <end position="169"/>
    </location>
</feature>
<name>A0ABM7PT60_SINCY</name>
<keyword evidence="2" id="KW-0812">Transmembrane</keyword>
<dbReference type="InterPro" id="IPR021878">
    <property type="entry name" value="TgpA_N"/>
</dbReference>
<dbReference type="InterPro" id="IPR002931">
    <property type="entry name" value="Transglutaminase-like"/>
</dbReference>
<dbReference type="Pfam" id="PF11992">
    <property type="entry name" value="TgpA_N"/>
    <property type="match status" value="1"/>
</dbReference>
<dbReference type="InterPro" id="IPR038765">
    <property type="entry name" value="Papain-like_cys_pep_sf"/>
</dbReference>
<feature type="transmembrane region" description="Helical" evidence="2">
    <location>
        <begin position="227"/>
        <end position="245"/>
    </location>
</feature>
<feature type="domain" description="Transglutaminase-like" evidence="3">
    <location>
        <begin position="482"/>
        <end position="562"/>
    </location>
</feature>
<dbReference type="SUPFAM" id="SSF54001">
    <property type="entry name" value="Cysteine proteinases"/>
    <property type="match status" value="1"/>
</dbReference>
<evidence type="ECO:0000259" key="3">
    <source>
        <dbReference type="SMART" id="SM00460"/>
    </source>
</evidence>
<feature type="transmembrane region" description="Helical" evidence="2">
    <location>
        <begin position="121"/>
        <end position="141"/>
    </location>
</feature>
<accession>A0ABM7PT60</accession>
<dbReference type="SMART" id="SM00460">
    <property type="entry name" value="TGc"/>
    <property type="match status" value="1"/>
</dbReference>
<dbReference type="RefSeq" id="WP_229232184.1">
    <property type="nucleotide sequence ID" value="NZ_AP024525.1"/>
</dbReference>
<feature type="transmembrane region" description="Helical" evidence="2">
    <location>
        <begin position="40"/>
        <end position="58"/>
    </location>
</feature>
<feature type="transmembrane region" description="Helical" evidence="2">
    <location>
        <begin position="65"/>
        <end position="85"/>
    </location>
</feature>
<dbReference type="InterPro" id="IPR025403">
    <property type="entry name" value="TgpA-like_C"/>
</dbReference>
<dbReference type="PANTHER" id="PTHR42736">
    <property type="entry name" value="PROTEIN-GLUTAMINE GAMMA-GLUTAMYLTRANSFERASE"/>
    <property type="match status" value="1"/>
</dbReference>
<dbReference type="InterPro" id="IPR052901">
    <property type="entry name" value="Bact_TGase-like"/>
</dbReference>
<keyword evidence="5" id="KW-1185">Reference proteome</keyword>
<evidence type="ECO:0000313" key="5">
    <source>
        <dbReference type="Proteomes" id="UP001319861"/>
    </source>
</evidence>
<evidence type="ECO:0000256" key="2">
    <source>
        <dbReference type="SAM" id="Phobius"/>
    </source>
</evidence>
<protein>
    <recommendedName>
        <fullName evidence="3">Transglutaminase-like domain-containing protein</fullName>
    </recommendedName>
</protein>
<dbReference type="PANTHER" id="PTHR42736:SF1">
    <property type="entry name" value="PROTEIN-GLUTAMINE GAMMA-GLUTAMYLTRANSFERASE"/>
    <property type="match status" value="1"/>
</dbReference>
<keyword evidence="2" id="KW-0472">Membrane</keyword>
<dbReference type="Gene3D" id="3.10.620.30">
    <property type="match status" value="1"/>
</dbReference>